<feature type="domain" description="MATH" evidence="1">
    <location>
        <begin position="59"/>
        <end position="184"/>
    </location>
</feature>
<reference evidence="2 3" key="1">
    <citation type="submission" date="2020-08" db="EMBL/GenBank/DDBJ databases">
        <title>Plant Genome Project.</title>
        <authorList>
            <person name="Zhang R.-G."/>
        </authorList>
    </citation>
    <scope>NUCLEOTIDE SEQUENCE [LARGE SCALE GENOMIC DNA]</scope>
    <source>
        <tissue evidence="2">Rhizome</tissue>
    </source>
</reference>
<dbReference type="SUPFAM" id="SSF49599">
    <property type="entry name" value="TRAF domain-like"/>
    <property type="match status" value="2"/>
</dbReference>
<dbReference type="CDD" id="cd00121">
    <property type="entry name" value="MATH"/>
    <property type="match status" value="2"/>
</dbReference>
<comment type="caution">
    <text evidence="2">The sequence shown here is derived from an EMBL/GenBank/DDBJ whole genome shotgun (WGS) entry which is preliminary data.</text>
</comment>
<dbReference type="InterPro" id="IPR002083">
    <property type="entry name" value="MATH/TRAF_dom"/>
</dbReference>
<dbReference type="PANTHER" id="PTHR46162">
    <property type="entry name" value="TRAF-LIKE FAMILY PROTEIN"/>
    <property type="match status" value="1"/>
</dbReference>
<accession>A0A8J5GD89</accession>
<sequence>MLSVDSFPAIAPLPAFSSSIWYPIHKQNTVKDLQEQKVMASPKYVINPKEGEKEADERTDPFRWMIDGFSTIANRGADTYYSRSFTACGFKWKLQLESVLEEDGEKFIGLYLSNDDADSKSSEIKAIYKLFIFDQLHAEHIQKEGEDYFHSKSHGFCCKVALNKFNNPKSGLLVNDRCVFGAQILEAFACKSDKEGIHESLSLNKDLTPRIYTWVIRATFKDSLGVFLRMDNAVSLSSKSSVYVDFSLCLLDLHNVNHWKLTGKHLFSSKSCGFPKFLKLERSTRSI</sequence>
<dbReference type="Pfam" id="PF22486">
    <property type="entry name" value="MATH_2"/>
    <property type="match status" value="1"/>
</dbReference>
<proteinExistence type="predicted"/>
<dbReference type="PANTHER" id="PTHR46162:SF2">
    <property type="entry name" value="ANKYRIN REPEAT-CONTAINING PROTEIN-RELATED"/>
    <property type="match status" value="1"/>
</dbReference>
<dbReference type="AlphaFoldDB" id="A0A8J5GD89"/>
<evidence type="ECO:0000313" key="2">
    <source>
        <dbReference type="EMBL" id="KAG6497627.1"/>
    </source>
</evidence>
<dbReference type="InterPro" id="IPR008974">
    <property type="entry name" value="TRAF-like"/>
</dbReference>
<evidence type="ECO:0000313" key="3">
    <source>
        <dbReference type="Proteomes" id="UP000734854"/>
    </source>
</evidence>
<evidence type="ECO:0000259" key="1">
    <source>
        <dbReference type="PROSITE" id="PS50144"/>
    </source>
</evidence>
<dbReference type="EMBL" id="JACMSC010000012">
    <property type="protein sequence ID" value="KAG6497627.1"/>
    <property type="molecule type" value="Genomic_DNA"/>
</dbReference>
<dbReference type="Proteomes" id="UP000734854">
    <property type="component" value="Unassembled WGS sequence"/>
</dbReference>
<dbReference type="PROSITE" id="PS50144">
    <property type="entry name" value="MATH"/>
    <property type="match status" value="1"/>
</dbReference>
<dbReference type="Gene3D" id="2.60.210.10">
    <property type="entry name" value="Apoptosis, Tumor Necrosis Factor Receptor Associated Protein 2, Chain A"/>
    <property type="match status" value="2"/>
</dbReference>
<organism evidence="2 3">
    <name type="scientific">Zingiber officinale</name>
    <name type="common">Ginger</name>
    <name type="synonym">Amomum zingiber</name>
    <dbReference type="NCBI Taxonomy" id="94328"/>
    <lineage>
        <taxon>Eukaryota</taxon>
        <taxon>Viridiplantae</taxon>
        <taxon>Streptophyta</taxon>
        <taxon>Embryophyta</taxon>
        <taxon>Tracheophyta</taxon>
        <taxon>Spermatophyta</taxon>
        <taxon>Magnoliopsida</taxon>
        <taxon>Liliopsida</taxon>
        <taxon>Zingiberales</taxon>
        <taxon>Zingiberaceae</taxon>
        <taxon>Zingiber</taxon>
    </lineage>
</organism>
<keyword evidence="3" id="KW-1185">Reference proteome</keyword>
<gene>
    <name evidence="2" type="ORF">ZIOFF_045531</name>
</gene>
<dbReference type="Pfam" id="PF00917">
    <property type="entry name" value="MATH"/>
    <property type="match status" value="1"/>
</dbReference>
<name>A0A8J5GD89_ZINOF</name>
<protein>
    <recommendedName>
        <fullName evidence="1">MATH domain-containing protein</fullName>
    </recommendedName>
</protein>